<keyword evidence="1" id="KW-0472">Membrane</keyword>
<proteinExistence type="predicted"/>
<gene>
    <name evidence="2" type="ORF">BHU62_22165</name>
</gene>
<protein>
    <submittedName>
        <fullName evidence="2">Uncharacterized protein</fullName>
    </submittedName>
</protein>
<evidence type="ECO:0000313" key="3">
    <source>
        <dbReference type="Proteomes" id="UP000185770"/>
    </source>
</evidence>
<dbReference type="AlphaFoldDB" id="A0A1Q4NUI4"/>
<evidence type="ECO:0000256" key="1">
    <source>
        <dbReference type="SAM" id="Phobius"/>
    </source>
</evidence>
<organism evidence="2 3">
    <name type="scientific">Serratia marcescens</name>
    <dbReference type="NCBI Taxonomy" id="615"/>
    <lineage>
        <taxon>Bacteria</taxon>
        <taxon>Pseudomonadati</taxon>
        <taxon>Pseudomonadota</taxon>
        <taxon>Gammaproteobacteria</taxon>
        <taxon>Enterobacterales</taxon>
        <taxon>Yersiniaceae</taxon>
        <taxon>Serratia</taxon>
    </lineage>
</organism>
<dbReference type="OrthoDB" id="6497724at2"/>
<dbReference type="RefSeq" id="WP_073534682.1">
    <property type="nucleotide sequence ID" value="NZ_MJAO01000035.1"/>
</dbReference>
<keyword evidence="1" id="KW-0812">Transmembrane</keyword>
<dbReference type="Proteomes" id="UP000185770">
    <property type="component" value="Unassembled WGS sequence"/>
</dbReference>
<sequence length="75" mass="8191">MKILLVLVLALLGSFFLPDGNLTDFVINHLPVPGDGEEGMDNLAMTVILIKALLSGVGAYLLLTLIHWLRNHPNK</sequence>
<comment type="caution">
    <text evidence="2">The sequence shown here is derived from an EMBL/GenBank/DDBJ whole genome shotgun (WGS) entry which is preliminary data.</text>
</comment>
<feature type="transmembrane region" description="Helical" evidence="1">
    <location>
        <begin position="42"/>
        <end position="69"/>
    </location>
</feature>
<dbReference type="EMBL" id="MJAO01000035">
    <property type="protein sequence ID" value="OKB64514.1"/>
    <property type="molecule type" value="Genomic_DNA"/>
</dbReference>
<keyword evidence="1" id="KW-1133">Transmembrane helix</keyword>
<name>A0A1Q4NUI4_SERMA</name>
<reference evidence="2 3" key="1">
    <citation type="submission" date="2016-09" db="EMBL/GenBank/DDBJ databases">
        <title>Serratia marcescens MSU-97 and epiphytic antimycotic-producing bacteria.</title>
        <authorList>
            <person name="Matilla M.A."/>
        </authorList>
    </citation>
    <scope>NUCLEOTIDE SEQUENCE [LARGE SCALE GENOMIC DNA]</scope>
    <source>
        <strain evidence="2 3">MSU-97</strain>
    </source>
</reference>
<accession>A0A1Q4NUI4</accession>
<evidence type="ECO:0000313" key="2">
    <source>
        <dbReference type="EMBL" id="OKB64514.1"/>
    </source>
</evidence>